<dbReference type="OrthoDB" id="4757095at2759"/>
<keyword evidence="3" id="KW-1185">Reference proteome</keyword>
<reference evidence="2" key="1">
    <citation type="submission" date="2022-11" db="EMBL/GenBank/DDBJ databases">
        <authorList>
            <person name="Petersen C."/>
        </authorList>
    </citation>
    <scope>NUCLEOTIDE SEQUENCE</scope>
    <source>
        <strain evidence="2">IBT 26290</strain>
    </source>
</reference>
<proteinExistence type="predicted"/>
<feature type="domain" description="DUF7730" evidence="1">
    <location>
        <begin position="54"/>
        <end position="234"/>
    </location>
</feature>
<dbReference type="GeneID" id="81426706"/>
<comment type="caution">
    <text evidence="2">The sequence shown here is derived from an EMBL/GenBank/DDBJ whole genome shotgun (WGS) entry which is preliminary data.</text>
</comment>
<dbReference type="PANTHER" id="PTHR38790">
    <property type="entry name" value="2EXR DOMAIN-CONTAINING PROTEIN-RELATED"/>
    <property type="match status" value="1"/>
</dbReference>
<dbReference type="PANTHER" id="PTHR38790:SF8">
    <property type="entry name" value="F-BOX DOMAIN-CONTAINING PROTEIN"/>
    <property type="match status" value="1"/>
</dbReference>
<dbReference type="Proteomes" id="UP001149163">
    <property type="component" value="Unassembled WGS sequence"/>
</dbReference>
<dbReference type="AlphaFoldDB" id="A0A9W9I4T5"/>
<sequence length="339" mass="39071">MSLPLYEQASDLTAIPTTEWEWSAKASAGLSNGSGRSEEVGEKDTAPSQWGIQFLPGEIRQMIYNYVCLHYRVQIQRAPRKQVPPVPKVDEETGEILIMVNWKNSEVFKLTHRKLPARVKSTQEIDAGAPSAFAPPLNLMLSCRSIHDEVKPFLYKHTQFVFHSTRVLNRFLNFTSSEIKSVVHHIEVTHTMYNDPFDQANKKWKTKSDNAWMKTCLRLCLELPALQVFHLELGVFDSAAELRVCNPWFNPYLGLCLFHNMHHTRWLDLNVRVLQIPTEGSQFNEYVHSLVADRYAEGDLDSETEEIMDDLGLYRQRPAVYKTEDGVLTKRDLSISWFN</sequence>
<dbReference type="InterPro" id="IPR056632">
    <property type="entry name" value="DUF7730"/>
</dbReference>
<evidence type="ECO:0000313" key="3">
    <source>
        <dbReference type="Proteomes" id="UP001149163"/>
    </source>
</evidence>
<dbReference type="RefSeq" id="XP_056543085.1">
    <property type="nucleotide sequence ID" value="XM_056687530.1"/>
</dbReference>
<organism evidence="2 3">
    <name type="scientific">Penicillium canariense</name>
    <dbReference type="NCBI Taxonomy" id="189055"/>
    <lineage>
        <taxon>Eukaryota</taxon>
        <taxon>Fungi</taxon>
        <taxon>Dikarya</taxon>
        <taxon>Ascomycota</taxon>
        <taxon>Pezizomycotina</taxon>
        <taxon>Eurotiomycetes</taxon>
        <taxon>Eurotiomycetidae</taxon>
        <taxon>Eurotiales</taxon>
        <taxon>Aspergillaceae</taxon>
        <taxon>Penicillium</taxon>
    </lineage>
</organism>
<evidence type="ECO:0000313" key="2">
    <source>
        <dbReference type="EMBL" id="KAJ5166624.1"/>
    </source>
</evidence>
<evidence type="ECO:0000259" key="1">
    <source>
        <dbReference type="Pfam" id="PF24864"/>
    </source>
</evidence>
<name>A0A9W9I4T5_9EURO</name>
<protein>
    <recommendedName>
        <fullName evidence="1">DUF7730 domain-containing protein</fullName>
    </recommendedName>
</protein>
<dbReference type="Pfam" id="PF24864">
    <property type="entry name" value="DUF7730"/>
    <property type="match status" value="1"/>
</dbReference>
<dbReference type="EMBL" id="JAPQKN010000003">
    <property type="protein sequence ID" value="KAJ5166624.1"/>
    <property type="molecule type" value="Genomic_DNA"/>
</dbReference>
<gene>
    <name evidence="2" type="ORF">N7482_005405</name>
</gene>
<accession>A0A9W9I4T5</accession>
<reference evidence="2" key="2">
    <citation type="journal article" date="2023" name="IMA Fungus">
        <title>Comparative genomic study of the Penicillium genus elucidates a diverse pangenome and 15 lateral gene transfer events.</title>
        <authorList>
            <person name="Petersen C."/>
            <person name="Sorensen T."/>
            <person name="Nielsen M.R."/>
            <person name="Sondergaard T.E."/>
            <person name="Sorensen J.L."/>
            <person name="Fitzpatrick D.A."/>
            <person name="Frisvad J.C."/>
            <person name="Nielsen K.L."/>
        </authorList>
    </citation>
    <scope>NUCLEOTIDE SEQUENCE</scope>
    <source>
        <strain evidence="2">IBT 26290</strain>
    </source>
</reference>